<gene>
    <name evidence="3" type="ORF">RF679_03855</name>
</gene>
<feature type="transmembrane region" description="Helical" evidence="1">
    <location>
        <begin position="179"/>
        <end position="197"/>
    </location>
</feature>
<dbReference type="RefSeq" id="WP_309482901.1">
    <property type="nucleotide sequence ID" value="NZ_CP133720.1"/>
</dbReference>
<feature type="transmembrane region" description="Helical" evidence="1">
    <location>
        <begin position="243"/>
        <end position="261"/>
    </location>
</feature>
<proteinExistence type="predicted"/>
<feature type="transmembrane region" description="Helical" evidence="1">
    <location>
        <begin position="319"/>
        <end position="341"/>
    </location>
</feature>
<dbReference type="Proteomes" id="UP001181355">
    <property type="component" value="Chromosome"/>
</dbReference>
<keyword evidence="1" id="KW-1133">Transmembrane helix</keyword>
<keyword evidence="1" id="KW-0472">Membrane</keyword>
<feature type="transmembrane region" description="Helical" evidence="1">
    <location>
        <begin position="209"/>
        <end position="231"/>
    </location>
</feature>
<sequence>MQKSPHKRLDFVDGLRAICALWVMLGHAHLFAYGWQSHQSLLTKPLDILLYLELAVVVFLVISGFSLALPIVHNANRLNVSVSAFFVGRARRILPPYYAILSLIMFVNFFVPVAAWGRHSAGLSADIPWQVWLTNYTLMQDFFPQYSTVNGPFWSIAIEWHIYFLLPLLALILARLGGLLFLPVALALAAAIEWFAMHPPQFVQSLNMAILHPSYFVFLFVMGIFAAWMAFGYRKSFGWPEKLGMLVFTAGVGGFLLTQLLQYPINDFTSAMKFADHSRTINLAFAPLAAILLLWLVRGESRVKRFCVSAFESKKLVRIGHFSYSLYLVHIPILAIVNHLIENLRLSSNLTHLHFALLVVIGGGISLSFAYYFSRMFETMKWLELIKAASRRLKKAA</sequence>
<evidence type="ECO:0000256" key="1">
    <source>
        <dbReference type="SAM" id="Phobius"/>
    </source>
</evidence>
<name>A0ABY9RJP3_9BURK</name>
<dbReference type="GO" id="GO:0016746">
    <property type="term" value="F:acyltransferase activity"/>
    <property type="evidence" value="ECO:0007669"/>
    <property type="project" value="UniProtKB-KW"/>
</dbReference>
<evidence type="ECO:0000313" key="4">
    <source>
        <dbReference type="Proteomes" id="UP001181355"/>
    </source>
</evidence>
<reference evidence="3" key="1">
    <citation type="submission" date="2023-09" db="EMBL/GenBank/DDBJ databases">
        <title>Undibacterium sp. 20NA77.5 isolated from freshwater.</title>
        <authorList>
            <person name="Le V."/>
            <person name="Ko S.-R."/>
            <person name="Ahn C.-Y."/>
            <person name="Oh H.-M."/>
        </authorList>
    </citation>
    <scope>NUCLEOTIDE SEQUENCE</scope>
    <source>
        <strain evidence="3">20NA77.5</strain>
    </source>
</reference>
<evidence type="ECO:0000259" key="2">
    <source>
        <dbReference type="Pfam" id="PF01757"/>
    </source>
</evidence>
<evidence type="ECO:0000313" key="3">
    <source>
        <dbReference type="EMBL" id="WMW81422.1"/>
    </source>
</evidence>
<dbReference type="InterPro" id="IPR002656">
    <property type="entry name" value="Acyl_transf_3_dom"/>
</dbReference>
<dbReference type="EMBL" id="CP133720">
    <property type="protein sequence ID" value="WMW81422.1"/>
    <property type="molecule type" value="Genomic_DNA"/>
</dbReference>
<feature type="transmembrane region" description="Helical" evidence="1">
    <location>
        <begin position="93"/>
        <end position="116"/>
    </location>
</feature>
<accession>A0ABY9RJP3</accession>
<dbReference type="PANTHER" id="PTHR23028:SF53">
    <property type="entry name" value="ACYL_TRANSF_3 DOMAIN-CONTAINING PROTEIN"/>
    <property type="match status" value="1"/>
</dbReference>
<protein>
    <submittedName>
        <fullName evidence="3">Acyltransferase</fullName>
        <ecNumber evidence="3">2.3.-.-</ecNumber>
    </submittedName>
</protein>
<organism evidence="3 4">
    <name type="scientific">Undibacterium cyanobacteriorum</name>
    <dbReference type="NCBI Taxonomy" id="3073561"/>
    <lineage>
        <taxon>Bacteria</taxon>
        <taxon>Pseudomonadati</taxon>
        <taxon>Pseudomonadota</taxon>
        <taxon>Betaproteobacteria</taxon>
        <taxon>Burkholderiales</taxon>
        <taxon>Oxalobacteraceae</taxon>
        <taxon>Undibacterium</taxon>
    </lineage>
</organism>
<feature type="transmembrane region" description="Helical" evidence="1">
    <location>
        <begin position="281"/>
        <end position="298"/>
    </location>
</feature>
<dbReference type="InterPro" id="IPR050879">
    <property type="entry name" value="Acyltransferase_3"/>
</dbReference>
<dbReference type="EC" id="2.3.-.-" evidence="3"/>
<keyword evidence="3" id="KW-0808">Transferase</keyword>
<keyword evidence="3" id="KW-0012">Acyltransferase</keyword>
<feature type="domain" description="Acyltransferase 3" evidence="2">
    <location>
        <begin position="10"/>
        <end position="370"/>
    </location>
</feature>
<dbReference type="Pfam" id="PF01757">
    <property type="entry name" value="Acyl_transf_3"/>
    <property type="match status" value="1"/>
</dbReference>
<feature type="transmembrane region" description="Helical" evidence="1">
    <location>
        <begin position="153"/>
        <end position="172"/>
    </location>
</feature>
<keyword evidence="1" id="KW-0812">Transmembrane</keyword>
<feature type="transmembrane region" description="Helical" evidence="1">
    <location>
        <begin position="12"/>
        <end position="36"/>
    </location>
</feature>
<feature type="transmembrane region" description="Helical" evidence="1">
    <location>
        <begin position="48"/>
        <end position="72"/>
    </location>
</feature>
<feature type="transmembrane region" description="Helical" evidence="1">
    <location>
        <begin position="353"/>
        <end position="373"/>
    </location>
</feature>
<dbReference type="PANTHER" id="PTHR23028">
    <property type="entry name" value="ACETYLTRANSFERASE"/>
    <property type="match status" value="1"/>
</dbReference>
<keyword evidence="4" id="KW-1185">Reference proteome</keyword>